<evidence type="ECO:0000256" key="1">
    <source>
        <dbReference type="SAM" id="Phobius"/>
    </source>
</evidence>
<proteinExistence type="predicted"/>
<gene>
    <name evidence="4" type="primary">LOC121228989</name>
</gene>
<evidence type="ECO:0000313" key="4">
    <source>
        <dbReference type="RefSeq" id="XP_040967983.1"/>
    </source>
</evidence>
<organism evidence="3 4">
    <name type="scientific">Gossypium hirsutum</name>
    <name type="common">Upland cotton</name>
    <name type="synonym">Gossypium mexicanum</name>
    <dbReference type="NCBI Taxonomy" id="3635"/>
    <lineage>
        <taxon>Eukaryota</taxon>
        <taxon>Viridiplantae</taxon>
        <taxon>Streptophyta</taxon>
        <taxon>Embryophyta</taxon>
        <taxon>Tracheophyta</taxon>
        <taxon>Spermatophyta</taxon>
        <taxon>Magnoliopsida</taxon>
        <taxon>eudicotyledons</taxon>
        <taxon>Gunneridae</taxon>
        <taxon>Pentapetalae</taxon>
        <taxon>rosids</taxon>
        <taxon>malvids</taxon>
        <taxon>Malvales</taxon>
        <taxon>Malvaceae</taxon>
        <taxon>Malvoideae</taxon>
        <taxon>Gossypium</taxon>
    </lineage>
</organism>
<dbReference type="Pfam" id="PF24924">
    <property type="entry name" value="DUF7745"/>
    <property type="match status" value="1"/>
</dbReference>
<name>A0ABM3BLN9_GOSHI</name>
<dbReference type="PANTHER" id="PTHR48200">
    <property type="entry name" value="PROTEIN, PUTATIVE-RELATED"/>
    <property type="match status" value="1"/>
</dbReference>
<evidence type="ECO:0000259" key="2">
    <source>
        <dbReference type="Pfam" id="PF24924"/>
    </source>
</evidence>
<feature type="transmembrane region" description="Helical" evidence="1">
    <location>
        <begin position="262"/>
        <end position="280"/>
    </location>
</feature>
<reference evidence="3" key="1">
    <citation type="journal article" date="2020" name="Nat. Genet.">
        <title>Genomic diversifications of five Gossypium allopolyploid species and their impact on cotton improvement.</title>
        <authorList>
            <person name="Chen Z.J."/>
            <person name="Sreedasyam A."/>
            <person name="Ando A."/>
            <person name="Song Q."/>
            <person name="De Santiago L.M."/>
            <person name="Hulse-Kemp A.M."/>
            <person name="Ding M."/>
            <person name="Ye W."/>
            <person name="Kirkbride R.C."/>
            <person name="Jenkins J."/>
            <person name="Plott C."/>
            <person name="Lovell J."/>
            <person name="Lin Y.M."/>
            <person name="Vaughn R."/>
            <person name="Liu B."/>
            <person name="Simpson S."/>
            <person name="Scheffler B.E."/>
            <person name="Wen L."/>
            <person name="Saski C.A."/>
            <person name="Grover C.E."/>
            <person name="Hu G."/>
            <person name="Conover J.L."/>
            <person name="Carlson J.W."/>
            <person name="Shu S."/>
            <person name="Boston L.B."/>
            <person name="Williams M."/>
            <person name="Peterson D.G."/>
            <person name="McGee K."/>
            <person name="Jones D.C."/>
            <person name="Wendel J.F."/>
            <person name="Stelly D.M."/>
            <person name="Grimwood J."/>
            <person name="Schmutz J."/>
        </authorList>
    </citation>
    <scope>NUCLEOTIDE SEQUENCE [LARGE SCALE GENOMIC DNA]</scope>
    <source>
        <strain evidence="3">cv. TM-1</strain>
    </source>
</reference>
<reference evidence="4" key="2">
    <citation type="submission" date="2025-08" db="UniProtKB">
        <authorList>
            <consortium name="RefSeq"/>
        </authorList>
    </citation>
    <scope>IDENTIFICATION</scope>
</reference>
<keyword evidence="1" id="KW-1133">Transmembrane helix</keyword>
<sequence length="317" mass="37012">MKEIWGQWDDEVKRLFYCHYGDLPYLLNVKVDEHLFRALAQYWNSAYSCFTFGKVNFVPTIEEYTTLLHCPKIQVDRIYARHANVSAFSKKLMNITGMSEQWVTTRIKQKRDCKCIPWRNLRDLILAHPDLKKRVDVFALSIYGLVIFPKALGHVDEAVSDLFDRLGKGTTPVPAILAETFRSLNTCRRAGEERFIGCAQLLLSWFHSHFWKVEKVSYRIFSENYSPLKELVATPRQEKDVEWRAPWMVPNEILYRCGDFDWVPLLGVWGAVGYALLLALRQYRSKQFISPTYGLAQCEFVFTGNNYKKKVREISNA</sequence>
<feature type="domain" description="DUF7745" evidence="2">
    <location>
        <begin position="10"/>
        <end position="313"/>
    </location>
</feature>
<accession>A0ABM3BLN9</accession>
<evidence type="ECO:0000313" key="3">
    <source>
        <dbReference type="Proteomes" id="UP000818029"/>
    </source>
</evidence>
<protein>
    <recommendedName>
        <fullName evidence="2">DUF7745 domain-containing protein</fullName>
    </recommendedName>
</protein>
<dbReference type="Proteomes" id="UP000818029">
    <property type="component" value="Chromosome A05"/>
</dbReference>
<keyword evidence="1" id="KW-0472">Membrane</keyword>
<dbReference type="PANTHER" id="PTHR48200:SF1">
    <property type="entry name" value="AMINOTRANSFERASE-LIKE PLANT MOBILE DOMAIN-CONTAINING PROTEIN"/>
    <property type="match status" value="1"/>
</dbReference>
<keyword evidence="3" id="KW-1185">Reference proteome</keyword>
<dbReference type="GeneID" id="121228989"/>
<dbReference type="InterPro" id="IPR056647">
    <property type="entry name" value="DUF7745"/>
</dbReference>
<dbReference type="RefSeq" id="XP_040967983.1">
    <property type="nucleotide sequence ID" value="XM_041112049.1"/>
</dbReference>
<keyword evidence="1" id="KW-0812">Transmembrane</keyword>